<keyword evidence="8" id="KW-0598">Phosphotransferase system</keyword>
<feature type="transmembrane region" description="Helical" evidence="12">
    <location>
        <begin position="467"/>
        <end position="485"/>
    </location>
</feature>
<evidence type="ECO:0000256" key="7">
    <source>
        <dbReference type="ARBA" id="ARBA00022679"/>
    </source>
</evidence>
<organism evidence="16 17">
    <name type="scientific">Clostridium ragsdalei P11</name>
    <dbReference type="NCBI Taxonomy" id="1353534"/>
    <lineage>
        <taxon>Bacteria</taxon>
        <taxon>Bacillati</taxon>
        <taxon>Bacillota</taxon>
        <taxon>Clostridia</taxon>
        <taxon>Eubacteriales</taxon>
        <taxon>Clostridiaceae</taxon>
        <taxon>Clostridium</taxon>
    </lineage>
</organism>
<dbReference type="FunFam" id="3.40.50.2300:FF:000014">
    <property type="entry name" value="PTS system fructose-like transporter subunit IIB"/>
    <property type="match status" value="1"/>
</dbReference>
<evidence type="ECO:0000259" key="15">
    <source>
        <dbReference type="PROSITE" id="PS51104"/>
    </source>
</evidence>
<dbReference type="Proteomes" id="UP000093954">
    <property type="component" value="Unassembled WGS sequence"/>
</dbReference>
<dbReference type="Pfam" id="PF00359">
    <property type="entry name" value="PTS_EIIA_2"/>
    <property type="match status" value="1"/>
</dbReference>
<gene>
    <name evidence="16" type="primary">fruA</name>
    <name evidence="16" type="ORF">CLRAG_19390</name>
</gene>
<keyword evidence="11 12" id="KW-0472">Membrane</keyword>
<feature type="transmembrane region" description="Helical" evidence="12">
    <location>
        <begin position="380"/>
        <end position="405"/>
    </location>
</feature>
<keyword evidence="3" id="KW-0813">Transport</keyword>
<dbReference type="GO" id="GO:0005737">
    <property type="term" value="C:cytoplasm"/>
    <property type="evidence" value="ECO:0007669"/>
    <property type="project" value="UniProtKB-SubCell"/>
</dbReference>
<dbReference type="GO" id="GO:0009401">
    <property type="term" value="P:phosphoenolpyruvate-dependent sugar phosphotransferase system"/>
    <property type="evidence" value="ECO:0007669"/>
    <property type="project" value="UniProtKB-KW"/>
</dbReference>
<dbReference type="InterPro" id="IPR013011">
    <property type="entry name" value="PTS_EIIB_2"/>
</dbReference>
<dbReference type="CDD" id="cd05569">
    <property type="entry name" value="PTS_IIB_fructose"/>
    <property type="match status" value="1"/>
</dbReference>
<feature type="domain" description="PTS EIIA type-2" evidence="13">
    <location>
        <begin position="5"/>
        <end position="149"/>
    </location>
</feature>
<dbReference type="InterPro" id="IPR036095">
    <property type="entry name" value="PTS_EIIB-like_sf"/>
</dbReference>
<keyword evidence="10 12" id="KW-1133">Transmembrane helix</keyword>
<feature type="transmembrane region" description="Helical" evidence="12">
    <location>
        <begin position="307"/>
        <end position="326"/>
    </location>
</feature>
<evidence type="ECO:0000256" key="6">
    <source>
        <dbReference type="ARBA" id="ARBA00022597"/>
    </source>
</evidence>
<keyword evidence="9 12" id="KW-0812">Transmembrane</keyword>
<proteinExistence type="predicted"/>
<dbReference type="RefSeq" id="WP_065078231.1">
    <property type="nucleotide sequence ID" value="NZ_LROS01000019.1"/>
</dbReference>
<feature type="domain" description="PTS EIIC type-2" evidence="15">
    <location>
        <begin position="296"/>
        <end position="632"/>
    </location>
</feature>
<dbReference type="GO" id="GO:0022877">
    <property type="term" value="F:protein-N(PI)-phosphohistidine-fructose phosphotransferase system transporter activity"/>
    <property type="evidence" value="ECO:0007669"/>
    <property type="project" value="InterPro"/>
</dbReference>
<dbReference type="GO" id="GO:0090563">
    <property type="term" value="F:protein-phosphocysteine-sugar phosphotransferase activity"/>
    <property type="evidence" value="ECO:0007669"/>
    <property type="project" value="TreeGrafter"/>
</dbReference>
<dbReference type="SUPFAM" id="SSF55804">
    <property type="entry name" value="Phoshotransferase/anion transport protein"/>
    <property type="match status" value="1"/>
</dbReference>
<comment type="subcellular location">
    <subcellularLocation>
        <location evidence="1">Cell inner membrane</location>
        <topology evidence="1">Multi-pass membrane protein</topology>
    </subcellularLocation>
    <subcellularLocation>
        <location evidence="2">Cytoplasm</location>
    </subcellularLocation>
</comment>
<dbReference type="PANTHER" id="PTHR30505">
    <property type="entry name" value="FRUCTOSE-LIKE PERMEASE"/>
    <property type="match status" value="1"/>
</dbReference>
<dbReference type="Gene3D" id="3.40.50.2300">
    <property type="match status" value="1"/>
</dbReference>
<evidence type="ECO:0000313" key="16">
    <source>
        <dbReference type="EMBL" id="OBR93640.1"/>
    </source>
</evidence>
<dbReference type="InterPro" id="IPR050864">
    <property type="entry name" value="Bacterial_PTS_Sugar_Transport"/>
</dbReference>
<accession>A0A1A6AUD6</accession>
<evidence type="ECO:0000256" key="12">
    <source>
        <dbReference type="SAM" id="Phobius"/>
    </source>
</evidence>
<keyword evidence="5" id="KW-0597">Phosphoprotein</keyword>
<evidence type="ECO:0000256" key="8">
    <source>
        <dbReference type="ARBA" id="ARBA00022683"/>
    </source>
</evidence>
<dbReference type="Pfam" id="PF02302">
    <property type="entry name" value="PTS_IIB"/>
    <property type="match status" value="1"/>
</dbReference>
<evidence type="ECO:0000256" key="9">
    <source>
        <dbReference type="ARBA" id="ARBA00022692"/>
    </source>
</evidence>
<dbReference type="InterPro" id="IPR013014">
    <property type="entry name" value="PTS_EIIC_2"/>
</dbReference>
<dbReference type="GO" id="GO:0005351">
    <property type="term" value="F:carbohydrate:proton symporter activity"/>
    <property type="evidence" value="ECO:0007669"/>
    <property type="project" value="InterPro"/>
</dbReference>
<dbReference type="PROSITE" id="PS51099">
    <property type="entry name" value="PTS_EIIB_TYPE_2"/>
    <property type="match status" value="1"/>
</dbReference>
<evidence type="ECO:0000259" key="14">
    <source>
        <dbReference type="PROSITE" id="PS51099"/>
    </source>
</evidence>
<evidence type="ECO:0000259" key="13">
    <source>
        <dbReference type="PROSITE" id="PS51094"/>
    </source>
</evidence>
<keyword evidence="7" id="KW-0808">Transferase</keyword>
<evidence type="ECO:0000256" key="4">
    <source>
        <dbReference type="ARBA" id="ARBA00022475"/>
    </source>
</evidence>
<dbReference type="PANTHER" id="PTHR30505:SF28">
    <property type="entry name" value="PTS SYSTEM 2-O-ALPHA-MANNOSYL-D-GLYCERATE-SPECIFIC EIIABC COMPONENT"/>
    <property type="match status" value="1"/>
</dbReference>
<dbReference type="NCBIfam" id="TIGR01427">
    <property type="entry name" value="PTS_IIC_fructo"/>
    <property type="match status" value="1"/>
</dbReference>
<dbReference type="EMBL" id="LROS01000019">
    <property type="protein sequence ID" value="OBR93640.1"/>
    <property type="molecule type" value="Genomic_DNA"/>
</dbReference>
<comment type="caution">
    <text evidence="16">The sequence shown here is derived from an EMBL/GenBank/DDBJ whole genome shotgun (WGS) entry which is preliminary data.</text>
</comment>
<evidence type="ECO:0000256" key="10">
    <source>
        <dbReference type="ARBA" id="ARBA00022989"/>
    </source>
</evidence>
<dbReference type="InterPro" id="IPR004715">
    <property type="entry name" value="PTS_IIA_fruc"/>
</dbReference>
<dbReference type="InterPro" id="IPR016152">
    <property type="entry name" value="PTrfase/Anion_transptr"/>
</dbReference>
<dbReference type="PROSITE" id="PS00372">
    <property type="entry name" value="PTS_EIIA_TYPE_2_HIS"/>
    <property type="match status" value="1"/>
</dbReference>
<keyword evidence="17" id="KW-1185">Reference proteome</keyword>
<feature type="domain" description="PTS EIIB type-2" evidence="14">
    <location>
        <begin position="176"/>
        <end position="271"/>
    </location>
</feature>
<dbReference type="Gene3D" id="3.40.930.10">
    <property type="entry name" value="Mannitol-specific EII, Chain A"/>
    <property type="match status" value="1"/>
</dbReference>
<dbReference type="PROSITE" id="PS51094">
    <property type="entry name" value="PTS_EIIA_TYPE_2"/>
    <property type="match status" value="1"/>
</dbReference>
<dbReference type="AlphaFoldDB" id="A0A1A6AUD6"/>
<feature type="transmembrane region" description="Helical" evidence="12">
    <location>
        <begin position="564"/>
        <end position="584"/>
    </location>
</feature>
<reference evidence="16 17" key="1">
    <citation type="journal article" date="2012" name="Front. Microbiol.">
        <title>Draft Genome Sequence of the Virulent Strain 01-B526 of the Fish Pathogen Aeromonas salmonicida.</title>
        <authorList>
            <person name="Charette S.J."/>
            <person name="Brochu F."/>
            <person name="Boyle B."/>
            <person name="Filion G."/>
            <person name="Tanaka K.H."/>
            <person name="Derome N."/>
        </authorList>
    </citation>
    <scope>NUCLEOTIDE SEQUENCE [LARGE SCALE GENOMIC DNA]</scope>
    <source>
        <strain evidence="16 17">P11</strain>
    </source>
</reference>
<dbReference type="NCBIfam" id="TIGR00848">
    <property type="entry name" value="fruA"/>
    <property type="match status" value="1"/>
</dbReference>
<feature type="transmembrane region" description="Helical" evidence="12">
    <location>
        <begin position="346"/>
        <end position="368"/>
    </location>
</feature>
<evidence type="ECO:0000313" key="17">
    <source>
        <dbReference type="Proteomes" id="UP000093954"/>
    </source>
</evidence>
<keyword evidence="4" id="KW-1003">Cell membrane</keyword>
<dbReference type="InterPro" id="IPR003353">
    <property type="entry name" value="PTS_IIB_fruc"/>
</dbReference>
<dbReference type="PATRIC" id="fig|1353534.3.peg.1980"/>
<evidence type="ECO:0000256" key="11">
    <source>
        <dbReference type="ARBA" id="ARBA00023136"/>
    </source>
</evidence>
<dbReference type="NCBIfam" id="TIGR00829">
    <property type="entry name" value="FRU"/>
    <property type="match status" value="1"/>
</dbReference>
<dbReference type="InterPro" id="IPR006327">
    <property type="entry name" value="PTS_IIC_fruc"/>
</dbReference>
<evidence type="ECO:0000256" key="5">
    <source>
        <dbReference type="ARBA" id="ARBA00022553"/>
    </source>
</evidence>
<keyword evidence="6" id="KW-0762">Sugar transport</keyword>
<feature type="transmembrane region" description="Helical" evidence="12">
    <location>
        <begin position="604"/>
        <end position="624"/>
    </location>
</feature>
<dbReference type="FunFam" id="3.40.930.10:FF:000009">
    <property type="entry name" value="PTS system, fructose specific IIABC component"/>
    <property type="match status" value="1"/>
</dbReference>
<name>A0A1A6AUD6_9CLOT</name>
<protein>
    <submittedName>
        <fullName evidence="16">PTS system fructose-specific EIIABC component</fullName>
    </submittedName>
</protein>
<feature type="transmembrane region" description="Helical" evidence="12">
    <location>
        <begin position="505"/>
        <end position="526"/>
    </location>
</feature>
<evidence type="ECO:0000256" key="2">
    <source>
        <dbReference type="ARBA" id="ARBA00004496"/>
    </source>
</evidence>
<sequence>MKITELLEESTIKLKLDSNTKLEVIDELINILDSAGKLNNKEEYKKQILKRESEFSTGIGEGIAIPHAKTASVKIPSLAFGIKKEGLDYESLDGTDAKLFFMIAASEGADNEHLDTLARLSSMLMNEEFKNKLINAKSKDEVLNLIDKQEAEYVKSKNQSTVSKENNVNESPSKLVLAVTACPTGIAHTYMAADALNNKAKDMEIEIKVETNGSTGVKNKLTDEDIQKADGIIVAADKQVEMTRFNGKKLIQVSVSDAIKDPEGLINKALMDDVPTYHSDKKVEGSKSDKKQRTGFYKHLMNGVSNMLPFVVGGGILIAISFMFGIKSFDPKDPSFNVVAKLLHDIGGTYAFPLMVPVLAGFIGMSIADRPGFAPAMVGGFIAANNGAGFLGGLIAGFLGGYVVILLKKVFSRLPDSLEGIKPVLLYPLFGILITGAIMLLFIVNPVKAINTALEQWLGSMGTANKVILGIILGGMMAVDMGGPVNKAAYTFGIAMIAAGKFTPHAAIMAGGMVPPLGIAIATTFFKHKFTREERDAGKTCYIMGATFITEGAIPFAASDPARVIPASIVGASIAGGLSMMFNIGLPAPHGGIFVIPIVSGNPLLYIFAILVGSFVTAALLGFMKKPLDEKL</sequence>
<evidence type="ECO:0000256" key="3">
    <source>
        <dbReference type="ARBA" id="ARBA00022448"/>
    </source>
</evidence>
<evidence type="ECO:0000256" key="1">
    <source>
        <dbReference type="ARBA" id="ARBA00004429"/>
    </source>
</evidence>
<feature type="transmembrane region" description="Helical" evidence="12">
    <location>
        <begin position="425"/>
        <end position="447"/>
    </location>
</feature>
<dbReference type="SUPFAM" id="SSF52794">
    <property type="entry name" value="PTS system IIB component-like"/>
    <property type="match status" value="1"/>
</dbReference>
<dbReference type="GO" id="GO:0005886">
    <property type="term" value="C:plasma membrane"/>
    <property type="evidence" value="ECO:0007669"/>
    <property type="project" value="UniProtKB-SubCell"/>
</dbReference>
<dbReference type="InterPro" id="IPR003501">
    <property type="entry name" value="PTS_EIIB_2/3"/>
</dbReference>
<dbReference type="InterPro" id="IPR002178">
    <property type="entry name" value="PTS_EIIA_type-2_dom"/>
</dbReference>
<dbReference type="PROSITE" id="PS51104">
    <property type="entry name" value="PTS_EIIC_TYPE_2"/>
    <property type="match status" value="1"/>
</dbReference>
<dbReference type="CDD" id="cd00211">
    <property type="entry name" value="PTS_IIA_fru"/>
    <property type="match status" value="1"/>
</dbReference>